<evidence type="ECO:0000259" key="1">
    <source>
        <dbReference type="Pfam" id="PF12674"/>
    </source>
</evidence>
<sequence>MELEIEKRYCQSCGMPLDINQEELFGTNVD</sequence>
<proteinExistence type="predicted"/>
<reference evidence="2 3" key="1">
    <citation type="submission" date="2020-08" db="EMBL/GenBank/DDBJ databases">
        <title>Genome public.</title>
        <authorList>
            <person name="Liu C."/>
            <person name="Sun Q."/>
        </authorList>
    </citation>
    <scope>NUCLEOTIDE SEQUENCE [LARGE SCALE GENOMIC DNA]</scope>
    <source>
        <strain evidence="2 3">BX2</strain>
    </source>
</reference>
<comment type="caution">
    <text evidence="2">The sequence shown here is derived from an EMBL/GenBank/DDBJ whole genome shotgun (WGS) entry which is preliminary data.</text>
</comment>
<evidence type="ECO:0000313" key="2">
    <source>
        <dbReference type="EMBL" id="MBC5644921.1"/>
    </source>
</evidence>
<organism evidence="2 3">
    <name type="scientific">Parabacteroides segnis</name>
    <dbReference type="NCBI Taxonomy" id="2763058"/>
    <lineage>
        <taxon>Bacteria</taxon>
        <taxon>Pseudomonadati</taxon>
        <taxon>Bacteroidota</taxon>
        <taxon>Bacteroidia</taxon>
        <taxon>Bacteroidales</taxon>
        <taxon>Tannerellaceae</taxon>
        <taxon>Parabacteroides</taxon>
    </lineage>
</organism>
<evidence type="ECO:0000313" key="3">
    <source>
        <dbReference type="Proteomes" id="UP000644010"/>
    </source>
</evidence>
<protein>
    <recommendedName>
        <fullName evidence="1">Putative zinc ribbon domain-containing protein</fullName>
    </recommendedName>
</protein>
<dbReference type="InterPro" id="IPR025868">
    <property type="entry name" value="Zn_ribbon_dom_put"/>
</dbReference>
<dbReference type="Pfam" id="PF12674">
    <property type="entry name" value="Zn_ribbon_2"/>
    <property type="match status" value="1"/>
</dbReference>
<keyword evidence="3" id="KW-1185">Reference proteome</keyword>
<dbReference type="Proteomes" id="UP000644010">
    <property type="component" value="Unassembled WGS sequence"/>
</dbReference>
<dbReference type="EMBL" id="JACOOI010000024">
    <property type="protein sequence ID" value="MBC5644921.1"/>
    <property type="molecule type" value="Genomic_DNA"/>
</dbReference>
<gene>
    <name evidence="2" type="ORF">H8S77_18755</name>
</gene>
<feature type="domain" description="Putative zinc ribbon" evidence="1">
    <location>
        <begin position="9"/>
        <end position="30"/>
    </location>
</feature>
<dbReference type="RefSeq" id="WP_186960694.1">
    <property type="nucleotide sequence ID" value="NZ_JACOOI010000024.1"/>
</dbReference>
<name>A0ABR7E563_9BACT</name>
<accession>A0ABR7E563</accession>